<evidence type="ECO:0000313" key="4">
    <source>
        <dbReference type="Proteomes" id="UP000298416"/>
    </source>
</evidence>
<dbReference type="EMBL" id="PNBA02000007">
    <property type="protein sequence ID" value="KAG6418148.1"/>
    <property type="molecule type" value="Genomic_DNA"/>
</dbReference>
<sequence>MLPVRSGSHERDAVSLVVEEYQEVNRVKRLLFIAILECMRDYRSLRQRRLNVRPYRILERVPAQVAHVTRLVGLTDVDCINNLRMDRNTFGRLCILLRERTSLIDGRWVTVEEQVAMFLCVLAHHSKNRIVGFNFRRHYGKHVKSFIWCDDYQIRTRGATERVTSGAREVYVDRLLHIHVVFMFMAVVIFLFGIVIGRLL</sequence>
<dbReference type="Pfam" id="PF26138">
    <property type="entry name" value="DUF8040"/>
    <property type="match status" value="1"/>
</dbReference>
<evidence type="ECO:0000256" key="1">
    <source>
        <dbReference type="SAM" id="Phobius"/>
    </source>
</evidence>
<keyword evidence="4" id="KW-1185">Reference proteome</keyword>
<gene>
    <name evidence="3" type="ORF">SASPL_120347</name>
</gene>
<comment type="caution">
    <text evidence="3">The sequence shown here is derived from an EMBL/GenBank/DDBJ whole genome shotgun (WGS) entry which is preliminary data.</text>
</comment>
<reference evidence="3" key="2">
    <citation type="submission" date="2020-08" db="EMBL/GenBank/DDBJ databases">
        <title>Plant Genome Project.</title>
        <authorList>
            <person name="Zhang R.-G."/>
        </authorList>
    </citation>
    <scope>NUCLEOTIDE SEQUENCE</scope>
    <source>
        <strain evidence="3">Huo1</strain>
        <tissue evidence="3">Leaf</tissue>
    </source>
</reference>
<feature type="transmembrane region" description="Helical" evidence="1">
    <location>
        <begin position="175"/>
        <end position="196"/>
    </location>
</feature>
<protein>
    <recommendedName>
        <fullName evidence="2">DUF8040 domain-containing protein</fullName>
    </recommendedName>
</protein>
<keyword evidence="1" id="KW-0472">Membrane</keyword>
<dbReference type="AlphaFoldDB" id="A0A8X8XQM8"/>
<keyword evidence="1" id="KW-0812">Transmembrane</keyword>
<organism evidence="3">
    <name type="scientific">Salvia splendens</name>
    <name type="common">Scarlet sage</name>
    <dbReference type="NCBI Taxonomy" id="180675"/>
    <lineage>
        <taxon>Eukaryota</taxon>
        <taxon>Viridiplantae</taxon>
        <taxon>Streptophyta</taxon>
        <taxon>Embryophyta</taxon>
        <taxon>Tracheophyta</taxon>
        <taxon>Spermatophyta</taxon>
        <taxon>Magnoliopsida</taxon>
        <taxon>eudicotyledons</taxon>
        <taxon>Gunneridae</taxon>
        <taxon>Pentapetalae</taxon>
        <taxon>asterids</taxon>
        <taxon>lamiids</taxon>
        <taxon>Lamiales</taxon>
        <taxon>Lamiaceae</taxon>
        <taxon>Nepetoideae</taxon>
        <taxon>Mentheae</taxon>
        <taxon>Salviinae</taxon>
        <taxon>Salvia</taxon>
        <taxon>Salvia subgen. Calosphace</taxon>
        <taxon>core Calosphace</taxon>
    </lineage>
</organism>
<dbReference type="Proteomes" id="UP000298416">
    <property type="component" value="Unassembled WGS sequence"/>
</dbReference>
<evidence type="ECO:0000259" key="2">
    <source>
        <dbReference type="Pfam" id="PF26138"/>
    </source>
</evidence>
<dbReference type="InterPro" id="IPR058353">
    <property type="entry name" value="DUF8040"/>
</dbReference>
<feature type="domain" description="DUF8040" evidence="2">
    <location>
        <begin position="72"/>
        <end position="137"/>
    </location>
</feature>
<evidence type="ECO:0000313" key="3">
    <source>
        <dbReference type="EMBL" id="KAG6418148.1"/>
    </source>
</evidence>
<reference evidence="3" key="1">
    <citation type="submission" date="2018-01" db="EMBL/GenBank/DDBJ databases">
        <authorList>
            <person name="Mao J.F."/>
        </authorList>
    </citation>
    <scope>NUCLEOTIDE SEQUENCE</scope>
    <source>
        <strain evidence="3">Huo1</strain>
        <tissue evidence="3">Leaf</tissue>
    </source>
</reference>
<name>A0A8X8XQM8_SALSN</name>
<accession>A0A8X8XQM8</accession>
<keyword evidence="1" id="KW-1133">Transmembrane helix</keyword>
<proteinExistence type="predicted"/>